<dbReference type="GO" id="GO:0005524">
    <property type="term" value="F:ATP binding"/>
    <property type="evidence" value="ECO:0007669"/>
    <property type="project" value="UniProtKB-UniRule"/>
</dbReference>
<dbReference type="Proteomes" id="UP000247498">
    <property type="component" value="Unassembled WGS sequence"/>
</dbReference>
<dbReference type="OrthoDB" id="4062651at2759"/>
<keyword evidence="1" id="KW-0723">Serine/threonine-protein kinase</keyword>
<keyword evidence="4" id="KW-0418">Kinase</keyword>
<dbReference type="InterPro" id="IPR017441">
    <property type="entry name" value="Protein_kinase_ATP_BS"/>
</dbReference>
<feature type="region of interest" description="Disordered" evidence="7">
    <location>
        <begin position="79"/>
        <end position="106"/>
    </location>
</feature>
<dbReference type="InterPro" id="IPR000719">
    <property type="entry name" value="Prot_kinase_dom"/>
</dbReference>
<evidence type="ECO:0000256" key="2">
    <source>
        <dbReference type="ARBA" id="ARBA00022679"/>
    </source>
</evidence>
<feature type="region of interest" description="Disordered" evidence="7">
    <location>
        <begin position="528"/>
        <end position="550"/>
    </location>
</feature>
<proteinExistence type="predicted"/>
<evidence type="ECO:0000256" key="7">
    <source>
        <dbReference type="SAM" id="MobiDB-lite"/>
    </source>
</evidence>
<feature type="domain" description="Protein kinase" evidence="8">
    <location>
        <begin position="628"/>
        <end position="921"/>
    </location>
</feature>
<evidence type="ECO:0000256" key="3">
    <source>
        <dbReference type="ARBA" id="ARBA00022741"/>
    </source>
</evidence>
<dbReference type="GO" id="GO:0004674">
    <property type="term" value="F:protein serine/threonine kinase activity"/>
    <property type="evidence" value="ECO:0007669"/>
    <property type="project" value="UniProtKB-KW"/>
</dbReference>
<evidence type="ECO:0000256" key="1">
    <source>
        <dbReference type="ARBA" id="ARBA00022527"/>
    </source>
</evidence>
<organism evidence="9 10">
    <name type="scientific">Raphidocelis subcapitata</name>
    <dbReference type="NCBI Taxonomy" id="307507"/>
    <lineage>
        <taxon>Eukaryota</taxon>
        <taxon>Viridiplantae</taxon>
        <taxon>Chlorophyta</taxon>
        <taxon>core chlorophytes</taxon>
        <taxon>Chlorophyceae</taxon>
        <taxon>CS clade</taxon>
        <taxon>Sphaeropleales</taxon>
        <taxon>Selenastraceae</taxon>
        <taxon>Raphidocelis</taxon>
    </lineage>
</organism>
<evidence type="ECO:0000259" key="8">
    <source>
        <dbReference type="PROSITE" id="PS50011"/>
    </source>
</evidence>
<dbReference type="SUPFAM" id="SSF56112">
    <property type="entry name" value="Protein kinase-like (PK-like)"/>
    <property type="match status" value="1"/>
</dbReference>
<dbReference type="Gene3D" id="1.10.510.10">
    <property type="entry name" value="Transferase(Phosphotransferase) domain 1"/>
    <property type="match status" value="1"/>
</dbReference>
<protein>
    <recommendedName>
        <fullName evidence="8">Protein kinase domain-containing protein</fullName>
    </recommendedName>
</protein>
<keyword evidence="10" id="KW-1185">Reference proteome</keyword>
<feature type="compositionally biased region" description="Low complexity" evidence="7">
    <location>
        <begin position="79"/>
        <end position="96"/>
    </location>
</feature>
<dbReference type="SMART" id="SM00220">
    <property type="entry name" value="S_TKc"/>
    <property type="match status" value="1"/>
</dbReference>
<reference evidence="9 10" key="1">
    <citation type="journal article" date="2018" name="Sci. Rep.">
        <title>Raphidocelis subcapitata (=Pseudokirchneriella subcapitata) provides an insight into genome evolution and environmental adaptations in the Sphaeropleales.</title>
        <authorList>
            <person name="Suzuki S."/>
            <person name="Yamaguchi H."/>
            <person name="Nakajima N."/>
            <person name="Kawachi M."/>
        </authorList>
    </citation>
    <scope>NUCLEOTIDE SEQUENCE [LARGE SCALE GENOMIC DNA]</scope>
    <source>
        <strain evidence="9 10">NIES-35</strain>
    </source>
</reference>
<evidence type="ECO:0000256" key="4">
    <source>
        <dbReference type="ARBA" id="ARBA00022777"/>
    </source>
</evidence>
<gene>
    <name evidence="9" type="ORF">Rsub_00326</name>
</gene>
<dbReference type="Pfam" id="PF07714">
    <property type="entry name" value="PK_Tyr_Ser-Thr"/>
    <property type="match status" value="1"/>
</dbReference>
<dbReference type="PROSITE" id="PS00107">
    <property type="entry name" value="PROTEIN_KINASE_ATP"/>
    <property type="match status" value="1"/>
</dbReference>
<keyword evidence="2" id="KW-0808">Transferase</keyword>
<evidence type="ECO:0000313" key="10">
    <source>
        <dbReference type="Proteomes" id="UP000247498"/>
    </source>
</evidence>
<dbReference type="InterPro" id="IPR011009">
    <property type="entry name" value="Kinase-like_dom_sf"/>
</dbReference>
<dbReference type="InterPro" id="IPR001245">
    <property type="entry name" value="Ser-Thr/Tyr_kinase_cat_dom"/>
</dbReference>
<name>A0A2V0NS04_9CHLO</name>
<feature type="region of interest" description="Disordered" evidence="7">
    <location>
        <begin position="446"/>
        <end position="468"/>
    </location>
</feature>
<feature type="compositionally biased region" description="Low complexity" evidence="7">
    <location>
        <begin position="986"/>
        <end position="1005"/>
    </location>
</feature>
<evidence type="ECO:0000256" key="6">
    <source>
        <dbReference type="PROSITE-ProRule" id="PRU10141"/>
    </source>
</evidence>
<dbReference type="PROSITE" id="PS50011">
    <property type="entry name" value="PROTEIN_KINASE_DOM"/>
    <property type="match status" value="1"/>
</dbReference>
<keyword evidence="3 6" id="KW-0547">Nucleotide-binding</keyword>
<dbReference type="PROSITE" id="PS00108">
    <property type="entry name" value="PROTEIN_KINASE_ST"/>
    <property type="match status" value="1"/>
</dbReference>
<feature type="compositionally biased region" description="Gly residues" evidence="7">
    <location>
        <begin position="448"/>
        <end position="468"/>
    </location>
</feature>
<dbReference type="InParanoid" id="A0A2V0NS04"/>
<comment type="caution">
    <text evidence="9">The sequence shown here is derived from an EMBL/GenBank/DDBJ whole genome shotgun (WGS) entry which is preliminary data.</text>
</comment>
<dbReference type="InterPro" id="IPR029016">
    <property type="entry name" value="GAF-like_dom_sf"/>
</dbReference>
<dbReference type="EMBL" id="BDRX01000001">
    <property type="protein sequence ID" value="GBF87615.1"/>
    <property type="molecule type" value="Genomic_DNA"/>
</dbReference>
<dbReference type="PANTHER" id="PTHR44329">
    <property type="entry name" value="SERINE/THREONINE-PROTEIN KINASE TNNI3K-RELATED"/>
    <property type="match status" value="1"/>
</dbReference>
<keyword evidence="5 6" id="KW-0067">ATP-binding</keyword>
<evidence type="ECO:0000256" key="5">
    <source>
        <dbReference type="ARBA" id="ARBA00022840"/>
    </source>
</evidence>
<dbReference type="Gene3D" id="3.30.200.20">
    <property type="entry name" value="Phosphorylase Kinase, domain 1"/>
    <property type="match status" value="1"/>
</dbReference>
<dbReference type="PANTHER" id="PTHR44329:SF214">
    <property type="entry name" value="PROTEIN KINASE DOMAIN-CONTAINING PROTEIN"/>
    <property type="match status" value="1"/>
</dbReference>
<feature type="binding site" evidence="6">
    <location>
        <position position="655"/>
    </location>
    <ligand>
        <name>ATP</name>
        <dbReference type="ChEBI" id="CHEBI:30616"/>
    </ligand>
</feature>
<dbReference type="STRING" id="307507.A0A2V0NS04"/>
<dbReference type="InterPro" id="IPR051681">
    <property type="entry name" value="Ser/Thr_Kinases-Pseudokinases"/>
</dbReference>
<feature type="compositionally biased region" description="Gly residues" evidence="7">
    <location>
        <begin position="948"/>
        <end position="962"/>
    </location>
</feature>
<accession>A0A2V0NS04</accession>
<sequence length="1005" mass="100952">MGGCVSSPVAESDGTEAVAAALLEGSGRPSTAGSSSSGAFGPIARRAGAASDLHDLLSGGNGAYAPICSAGSPPCAAAAGAAAGRKPGARPGAAEARGPEGGGAGSWQVQGQAGILQYMNDLLLELQMVSGSAPGLVLPELAARLVAQLKEVDLCRVEAIIHTDAAPAAGVLLAAHGAGAAVCEETPVVTGDSAHCWSVLRERQAFYVPSAAAFEAGGHALPRDFAALHARAGLNCFLSVLIAAGPRVLGSLTIAARREGAFGEPWWQPVLTMAAAALLPHLRNRQLVALCRMLVEVDAEQDAAEAASLVIHGISHFMRCTTNVPMAVRLGLLHGDRILVIEQDPHVQSGASGSAGASSHLHTRRVVASDIPLSGTLLNSALAAGKARFVSDAAAYALRALSPAADVFTPASQLVASLVVVPLAAPPAADAAAAAPGGGAAAAPGGAAAAGGGAAGPGGRPSSPGGGAAGGGAGPFGGIYFALDAPDDFLQLQSPILGVVSMVSVLLHRKLGGQAEALRGRIAAATLSPPASNSRSAAGHAEQPNGGGGGAAQLAAAAAAAAPAAPAALCVESGAASFSVQTSSLSFTSKRLNTDAIMKAVQLKLAMSHNGPDAHASACDARRTMDGLVLEEPLGRGGYGVCYRGHFRGATVAVKVLYARAQQREAMKDAVEMAVLSHIRHPGIVSVYSCFTDCVEDDAWRGPCPRYRPALPDDSGLTANVIVMEYCDMGTLRDAVRRGLFHVRLPGGVVAVDLLKVVKVLLEVARSVVYLHERKLLHCDLKLDNVLLKSDLAHDLGFVCKLADFGLTKMMNEDLYAHNRSGSGTVTHLAPEVLRAGSRLTAAVDSYAFGVLAYELYTGSRAFGGLHQDKIIEAVAQRGLRPLLPADAPEPLAGLVNACWAPDPAARPGFDGIASALGGILASIEAAEEEALLMDEGFASGEEAAHAAGGGAGGGLASGSTGGSDTDDGAAAPRGGAASGSGTRSGGDQAAAAPSPAAAAKRGQW</sequence>
<dbReference type="InterPro" id="IPR008271">
    <property type="entry name" value="Ser/Thr_kinase_AS"/>
</dbReference>
<feature type="region of interest" description="Disordered" evidence="7">
    <location>
        <begin position="944"/>
        <end position="1005"/>
    </location>
</feature>
<evidence type="ECO:0000313" key="9">
    <source>
        <dbReference type="EMBL" id="GBF87615.1"/>
    </source>
</evidence>
<dbReference type="AlphaFoldDB" id="A0A2V0NS04"/>
<dbReference type="Gene3D" id="3.30.450.40">
    <property type="match status" value="1"/>
</dbReference>